<dbReference type="OrthoDB" id="407832at2759"/>
<dbReference type="AlphaFoldDB" id="A0A9W9W5Q4"/>
<dbReference type="GeneID" id="81367398"/>
<evidence type="ECO:0000313" key="2">
    <source>
        <dbReference type="Proteomes" id="UP001147747"/>
    </source>
</evidence>
<reference evidence="1" key="2">
    <citation type="journal article" date="2023" name="IMA Fungus">
        <title>Comparative genomic study of the Penicillium genus elucidates a diverse pangenome and 15 lateral gene transfer events.</title>
        <authorList>
            <person name="Petersen C."/>
            <person name="Sorensen T."/>
            <person name="Nielsen M.R."/>
            <person name="Sondergaard T.E."/>
            <person name="Sorensen J.L."/>
            <person name="Fitzpatrick D.A."/>
            <person name="Frisvad J.C."/>
            <person name="Nielsen K.L."/>
        </authorList>
    </citation>
    <scope>NUCLEOTIDE SEQUENCE</scope>
    <source>
        <strain evidence="1">IBT 29677</strain>
    </source>
</reference>
<keyword evidence="2" id="KW-1185">Reference proteome</keyword>
<gene>
    <name evidence="1" type="ORF">N7509_003781</name>
</gene>
<protein>
    <recommendedName>
        <fullName evidence="3">Transcription factor domain-containing protein</fullName>
    </recommendedName>
</protein>
<evidence type="ECO:0000313" key="1">
    <source>
        <dbReference type="EMBL" id="KAJ5403910.1"/>
    </source>
</evidence>
<dbReference type="Proteomes" id="UP001147747">
    <property type="component" value="Unassembled WGS sequence"/>
</dbReference>
<proteinExistence type="predicted"/>
<accession>A0A9W9W5Q4</accession>
<name>A0A9W9W5Q4_9EURO</name>
<dbReference type="RefSeq" id="XP_056491152.1">
    <property type="nucleotide sequence ID" value="XM_056628418.1"/>
</dbReference>
<evidence type="ECO:0008006" key="3">
    <source>
        <dbReference type="Google" id="ProtNLM"/>
    </source>
</evidence>
<comment type="caution">
    <text evidence="1">The sequence shown here is derived from an EMBL/GenBank/DDBJ whole genome shotgun (WGS) entry which is preliminary data.</text>
</comment>
<sequence length="269" mass="30411">MAEFYHFESVHMLLDITGNIEDVASNGEPHDELLAAICLLRSFEIISPRAAFWNYLREDITVALIERRKLMIELSEEHVPKNPSTDDEYANAVTILLGQVINQCFGEEASPPERLLLLESNLQTWKDSLPHSFTPILNRTLVKKGEKAFPFMGTLHGWHAAAIQYYQTAMIILRLAKPSQQAISVMDNLRQVTELTRELESRSSDICALALSSESQAVWINSFGPIAFCGCWLRDRNKFRDIISGVKDWGSRTGWPVSDIIKSLQESSS</sequence>
<organism evidence="1 2">
    <name type="scientific">Penicillium cosmopolitanum</name>
    <dbReference type="NCBI Taxonomy" id="1131564"/>
    <lineage>
        <taxon>Eukaryota</taxon>
        <taxon>Fungi</taxon>
        <taxon>Dikarya</taxon>
        <taxon>Ascomycota</taxon>
        <taxon>Pezizomycotina</taxon>
        <taxon>Eurotiomycetes</taxon>
        <taxon>Eurotiomycetidae</taxon>
        <taxon>Eurotiales</taxon>
        <taxon>Aspergillaceae</taxon>
        <taxon>Penicillium</taxon>
    </lineage>
</organism>
<dbReference type="EMBL" id="JAPZBU010000005">
    <property type="protein sequence ID" value="KAJ5403910.1"/>
    <property type="molecule type" value="Genomic_DNA"/>
</dbReference>
<reference evidence="1" key="1">
    <citation type="submission" date="2022-12" db="EMBL/GenBank/DDBJ databases">
        <authorList>
            <person name="Petersen C."/>
        </authorList>
    </citation>
    <scope>NUCLEOTIDE SEQUENCE</scope>
    <source>
        <strain evidence="1">IBT 29677</strain>
    </source>
</reference>